<name>A0A8J5GIW5_ZINOF</name>
<keyword evidence="3" id="KW-0862">Zinc</keyword>
<dbReference type="InterPro" id="IPR039058">
    <property type="entry name" value="Yippee_fam"/>
</dbReference>
<evidence type="ECO:0000256" key="3">
    <source>
        <dbReference type="ARBA" id="ARBA00022833"/>
    </source>
</evidence>
<dbReference type="Pfam" id="PF03226">
    <property type="entry name" value="Yippee-Mis18"/>
    <property type="match status" value="1"/>
</dbReference>
<dbReference type="InterPro" id="IPR034751">
    <property type="entry name" value="Yippee"/>
</dbReference>
<evidence type="ECO:0000256" key="1">
    <source>
        <dbReference type="ARBA" id="ARBA00005613"/>
    </source>
</evidence>
<dbReference type="PROSITE" id="PS51792">
    <property type="entry name" value="YIPPEE"/>
    <property type="match status" value="1"/>
</dbReference>
<dbReference type="GO" id="GO:0046872">
    <property type="term" value="F:metal ion binding"/>
    <property type="evidence" value="ECO:0007669"/>
    <property type="project" value="UniProtKB-KW"/>
</dbReference>
<comment type="caution">
    <text evidence="6">The sequence shown here is derived from an EMBL/GenBank/DDBJ whole genome shotgun (WGS) entry which is preliminary data.</text>
</comment>
<accession>A0A8J5GIW5</accession>
<feature type="domain" description="Yippee" evidence="5">
    <location>
        <begin position="12"/>
        <end position="120"/>
    </location>
</feature>
<comment type="similarity">
    <text evidence="1 4">Belongs to the yippee family.</text>
</comment>
<proteinExistence type="inferred from homology"/>
<evidence type="ECO:0000313" key="7">
    <source>
        <dbReference type="Proteomes" id="UP000734854"/>
    </source>
</evidence>
<keyword evidence="7" id="KW-1185">Reference proteome</keyword>
<keyword evidence="2" id="KW-0479">Metal-binding</keyword>
<dbReference type="AlphaFoldDB" id="A0A8J5GIW5"/>
<reference evidence="6 7" key="1">
    <citation type="submission" date="2020-08" db="EMBL/GenBank/DDBJ databases">
        <title>Plant Genome Project.</title>
        <authorList>
            <person name="Zhang R.-G."/>
        </authorList>
    </citation>
    <scope>NUCLEOTIDE SEQUENCE [LARGE SCALE GENOMIC DNA]</scope>
    <source>
        <tissue evidence="6">Rhizome</tissue>
    </source>
</reference>
<gene>
    <name evidence="6" type="ORF">ZIOFF_033359</name>
</gene>
<evidence type="ECO:0000313" key="6">
    <source>
        <dbReference type="EMBL" id="KAG6508004.1"/>
    </source>
</evidence>
<evidence type="ECO:0000259" key="5">
    <source>
        <dbReference type="PROSITE" id="PS51792"/>
    </source>
</evidence>
<evidence type="ECO:0000256" key="2">
    <source>
        <dbReference type="ARBA" id="ARBA00022723"/>
    </source>
</evidence>
<dbReference type="InterPro" id="IPR004910">
    <property type="entry name" value="Yippee/Mis18/Cereblon"/>
</dbReference>
<protein>
    <recommendedName>
        <fullName evidence="4">Protein yippee-like</fullName>
    </recommendedName>
</protein>
<evidence type="ECO:0000256" key="4">
    <source>
        <dbReference type="RuleBase" id="RU110713"/>
    </source>
</evidence>
<organism evidence="6 7">
    <name type="scientific">Zingiber officinale</name>
    <name type="common">Ginger</name>
    <name type="synonym">Amomum zingiber</name>
    <dbReference type="NCBI Taxonomy" id="94328"/>
    <lineage>
        <taxon>Eukaryota</taxon>
        <taxon>Viridiplantae</taxon>
        <taxon>Streptophyta</taxon>
        <taxon>Embryophyta</taxon>
        <taxon>Tracheophyta</taxon>
        <taxon>Spermatophyta</taxon>
        <taxon>Magnoliopsida</taxon>
        <taxon>Liliopsida</taxon>
        <taxon>Zingiberales</taxon>
        <taxon>Zingiberaceae</taxon>
        <taxon>Zingiber</taxon>
    </lineage>
</organism>
<dbReference type="Proteomes" id="UP000734854">
    <property type="component" value="Unassembled WGS sequence"/>
</dbReference>
<sequence>MGRLFLVSLEGKIYSCKHCHTHLALSDDIISKSFYCKHGKAYLFNKVLWPIYFIFFCSVNVSVGLEDDRMMTSGLHTVCDVFCVCCGSIVGWKYEVAHEKTQKYKEGKIVLERFKLTGPDGSRYWLTQDTSISGSDPDDV</sequence>
<dbReference type="PANTHER" id="PTHR13848">
    <property type="entry name" value="PROTEIN YIPPEE-LIKE CG15309-RELATED"/>
    <property type="match status" value="1"/>
</dbReference>
<dbReference type="EMBL" id="JACMSC010000009">
    <property type="protein sequence ID" value="KAG6508004.1"/>
    <property type="molecule type" value="Genomic_DNA"/>
</dbReference>